<evidence type="ECO:0000313" key="4">
    <source>
        <dbReference type="WBParaSite" id="SCUD_0000043301-mRNA-1"/>
    </source>
</evidence>
<evidence type="ECO:0000313" key="2">
    <source>
        <dbReference type="EMBL" id="VDO61522.1"/>
    </source>
</evidence>
<reference evidence="2 3" key="2">
    <citation type="submission" date="2018-11" db="EMBL/GenBank/DDBJ databases">
        <authorList>
            <consortium name="Pathogen Informatics"/>
        </authorList>
    </citation>
    <scope>NUCLEOTIDE SEQUENCE [LARGE SCALE GENOMIC DNA]</scope>
    <source>
        <strain evidence="2">Dakar</strain>
        <strain evidence="3">Dakar, Senegal</strain>
    </source>
</reference>
<reference evidence="4" key="1">
    <citation type="submission" date="2016-06" db="UniProtKB">
        <authorList>
            <consortium name="WormBaseParasite"/>
        </authorList>
    </citation>
    <scope>IDENTIFICATION</scope>
</reference>
<dbReference type="AlphaFoldDB" id="A0A183JCM6"/>
<evidence type="ECO:0000313" key="3">
    <source>
        <dbReference type="Proteomes" id="UP000279833"/>
    </source>
</evidence>
<sequence length="109" mass="12716">MGRPENKGDREDQSNSYENEEMQHKNTRNQRNPLNSSWRSKARYRRDAAILRSQSGKYSTHSGIFSNVQRSTKCTCRMGISRIQNHQSIIQNKEGGEHNECYPMLCTHQ</sequence>
<protein>
    <submittedName>
        <fullName evidence="4">Ovule protein</fullName>
    </submittedName>
</protein>
<keyword evidence="3" id="KW-1185">Reference proteome</keyword>
<dbReference type="WBParaSite" id="SCUD_0000043301-mRNA-1">
    <property type="protein sequence ID" value="SCUD_0000043301-mRNA-1"/>
    <property type="gene ID" value="SCUD_0000043301"/>
</dbReference>
<dbReference type="EMBL" id="UZAK01000282">
    <property type="protein sequence ID" value="VDO61522.1"/>
    <property type="molecule type" value="Genomic_DNA"/>
</dbReference>
<feature type="compositionally biased region" description="Polar residues" evidence="1">
    <location>
        <begin position="29"/>
        <end position="39"/>
    </location>
</feature>
<feature type="compositionally biased region" description="Basic and acidic residues" evidence="1">
    <location>
        <begin position="1"/>
        <end position="13"/>
    </location>
</feature>
<evidence type="ECO:0000256" key="1">
    <source>
        <dbReference type="SAM" id="MobiDB-lite"/>
    </source>
</evidence>
<name>A0A183JCM6_9TREM</name>
<feature type="region of interest" description="Disordered" evidence="1">
    <location>
        <begin position="1"/>
        <end position="42"/>
    </location>
</feature>
<proteinExistence type="predicted"/>
<organism evidence="4">
    <name type="scientific">Schistosoma curassoni</name>
    <dbReference type="NCBI Taxonomy" id="6186"/>
    <lineage>
        <taxon>Eukaryota</taxon>
        <taxon>Metazoa</taxon>
        <taxon>Spiralia</taxon>
        <taxon>Lophotrochozoa</taxon>
        <taxon>Platyhelminthes</taxon>
        <taxon>Trematoda</taxon>
        <taxon>Digenea</taxon>
        <taxon>Strigeidida</taxon>
        <taxon>Schistosomatoidea</taxon>
        <taxon>Schistosomatidae</taxon>
        <taxon>Schistosoma</taxon>
    </lineage>
</organism>
<dbReference type="Proteomes" id="UP000279833">
    <property type="component" value="Unassembled WGS sequence"/>
</dbReference>
<gene>
    <name evidence="2" type="ORF">SCUD_LOCUS434</name>
</gene>
<accession>A0A183JCM6</accession>